<proteinExistence type="inferred from homology"/>
<evidence type="ECO:0000256" key="7">
    <source>
        <dbReference type="ARBA" id="ARBA00023237"/>
    </source>
</evidence>
<evidence type="ECO:0000313" key="13">
    <source>
        <dbReference type="EMBL" id="MFD0964534.1"/>
    </source>
</evidence>
<dbReference type="Proteomes" id="UP001596997">
    <property type="component" value="Unassembled WGS sequence"/>
</dbReference>
<feature type="domain" description="TonB-dependent receptor plug" evidence="12">
    <location>
        <begin position="121"/>
        <end position="226"/>
    </location>
</feature>
<feature type="domain" description="TonB-dependent receptor-like beta-barrel" evidence="11">
    <location>
        <begin position="273"/>
        <end position="725"/>
    </location>
</feature>
<dbReference type="InterPro" id="IPR000531">
    <property type="entry name" value="Beta-barrel_TonB"/>
</dbReference>
<dbReference type="PANTHER" id="PTHR30069:SF57">
    <property type="entry name" value="TONB-DEPENDENT RECEPTOR"/>
    <property type="match status" value="1"/>
</dbReference>
<feature type="chain" id="PRO_5046047027" evidence="10">
    <location>
        <begin position="20"/>
        <end position="763"/>
    </location>
</feature>
<keyword evidence="14" id="KW-1185">Reference proteome</keyword>
<gene>
    <name evidence="13" type="ORF">ACFQ1O_11020</name>
</gene>
<evidence type="ECO:0000256" key="8">
    <source>
        <dbReference type="PROSITE-ProRule" id="PRU01360"/>
    </source>
</evidence>
<evidence type="ECO:0000256" key="3">
    <source>
        <dbReference type="ARBA" id="ARBA00022452"/>
    </source>
</evidence>
<comment type="similarity">
    <text evidence="8 9">Belongs to the TonB-dependent receptor family.</text>
</comment>
<evidence type="ECO:0000256" key="4">
    <source>
        <dbReference type="ARBA" id="ARBA00022692"/>
    </source>
</evidence>
<dbReference type="Gene3D" id="2.60.40.1120">
    <property type="entry name" value="Carboxypeptidase-like, regulatory domain"/>
    <property type="match status" value="1"/>
</dbReference>
<dbReference type="InterPro" id="IPR036942">
    <property type="entry name" value="Beta-barrel_TonB_sf"/>
</dbReference>
<evidence type="ECO:0000256" key="10">
    <source>
        <dbReference type="SAM" id="SignalP"/>
    </source>
</evidence>
<feature type="signal peptide" evidence="10">
    <location>
        <begin position="1"/>
        <end position="19"/>
    </location>
</feature>
<accession>A0ABW3I556</accession>
<keyword evidence="2 8" id="KW-0813">Transport</keyword>
<comment type="caution">
    <text evidence="13">The sequence shown here is derived from an EMBL/GenBank/DDBJ whole genome shotgun (WGS) entry which is preliminary data.</text>
</comment>
<evidence type="ECO:0000256" key="6">
    <source>
        <dbReference type="ARBA" id="ARBA00023136"/>
    </source>
</evidence>
<dbReference type="SUPFAM" id="SSF56935">
    <property type="entry name" value="Porins"/>
    <property type="match status" value="1"/>
</dbReference>
<dbReference type="SUPFAM" id="SSF49464">
    <property type="entry name" value="Carboxypeptidase regulatory domain-like"/>
    <property type="match status" value="1"/>
</dbReference>
<dbReference type="Pfam" id="PF07715">
    <property type="entry name" value="Plug"/>
    <property type="match status" value="1"/>
</dbReference>
<sequence length="763" mass="85784">MSKYFLCILFALIFSISFAQHDSSKKHQIKGTITSLNKPLAYVNVYLQGTSIGVITDENGNYSLSVNHGDYILVAQAIGYSIEKKSIHIDGPSTYNFDLKEDVLGLDQVVISATKTSLNRKEAPVLVTVTSAKDLEQINATSLIDGLTFQPGLRTETNCQNCGFSQIRINGLDGAYSQILVNSRPIFSSLNGIYGLEQIPSNMIEQIEVTRGGGSAIFGANAIAGTINIITKDPEQNGYQVNSKLNWIDGKAPESVLSFNSTNVSKDLNKGITFYGMYRHRKNYDANNDGFSELPKLNNINFGLKSFYNFNDRKKLTAEFTTLQEFRRGGDQLDLPAHEVLTAEEIKNRIVGGGLTYEYYSPSEKNKISLYSNTQSTLSNNYYGANQDPDGYGITEDITFLSGFQHSYKVNEFIGGSMKLTSGVEYNFNKITEDRRNALVDFFKQETNTLGIFTQADWKIRKNLKVLTGVRGEYFESNFRNKSLFILNPRVSVLYNITKDLSFRSGYSQGFRAPQFFSEDVHSEIITGEIRNVALADNLKEEKSHSFIGSLEYSHKHDDHQFLATLEGFFTRINNPFVYEDRGVDGNGLLLKEKINGDRATVNGINIEVKYSPNPKYSIQLGGTAQNSYYENYFEPEDGISTNKILRTPQLYGNALINYTPNKKWDFNLSSVLTGKMYVPHVEGYITETRLEETPTMVDVGFNTGYTIRLDHKNDIKLTSGIKNIFNSYQDDFDKGVDRDPNYVYGPSQPRTFYIGVKFGTNL</sequence>
<keyword evidence="3 8" id="KW-1134">Transmembrane beta strand</keyword>
<evidence type="ECO:0000313" key="14">
    <source>
        <dbReference type="Proteomes" id="UP001596997"/>
    </source>
</evidence>
<keyword evidence="5 9" id="KW-0798">TonB box</keyword>
<organism evidence="13 14">
    <name type="scientific">Pseudofulvibacter geojedonensis</name>
    <dbReference type="NCBI Taxonomy" id="1123758"/>
    <lineage>
        <taxon>Bacteria</taxon>
        <taxon>Pseudomonadati</taxon>
        <taxon>Bacteroidota</taxon>
        <taxon>Flavobacteriia</taxon>
        <taxon>Flavobacteriales</taxon>
        <taxon>Flavobacteriaceae</taxon>
        <taxon>Pseudofulvibacter</taxon>
    </lineage>
</organism>
<keyword evidence="13" id="KW-0675">Receptor</keyword>
<dbReference type="RefSeq" id="WP_377716077.1">
    <property type="nucleotide sequence ID" value="NZ_JBHTJM010000009.1"/>
</dbReference>
<evidence type="ECO:0000256" key="5">
    <source>
        <dbReference type="ARBA" id="ARBA00023077"/>
    </source>
</evidence>
<reference evidence="14" key="1">
    <citation type="journal article" date="2019" name="Int. J. Syst. Evol. Microbiol.">
        <title>The Global Catalogue of Microorganisms (GCM) 10K type strain sequencing project: providing services to taxonomists for standard genome sequencing and annotation.</title>
        <authorList>
            <consortium name="The Broad Institute Genomics Platform"/>
            <consortium name="The Broad Institute Genome Sequencing Center for Infectious Disease"/>
            <person name="Wu L."/>
            <person name="Ma J."/>
        </authorList>
    </citation>
    <scope>NUCLEOTIDE SEQUENCE [LARGE SCALE GENOMIC DNA]</scope>
    <source>
        <strain evidence="14">CCUG 62114</strain>
    </source>
</reference>
<dbReference type="PROSITE" id="PS52016">
    <property type="entry name" value="TONB_DEPENDENT_REC_3"/>
    <property type="match status" value="1"/>
</dbReference>
<comment type="subcellular location">
    <subcellularLocation>
        <location evidence="1 8">Cell outer membrane</location>
        <topology evidence="1 8">Multi-pass membrane protein</topology>
    </subcellularLocation>
</comment>
<keyword evidence="10" id="KW-0732">Signal</keyword>
<evidence type="ECO:0000259" key="12">
    <source>
        <dbReference type="Pfam" id="PF07715"/>
    </source>
</evidence>
<name>A0ABW3I556_9FLAO</name>
<protein>
    <submittedName>
        <fullName evidence="13">TonB-dependent receptor domain-containing protein</fullName>
    </submittedName>
</protein>
<keyword evidence="6 8" id="KW-0472">Membrane</keyword>
<dbReference type="InterPro" id="IPR008969">
    <property type="entry name" value="CarboxyPept-like_regulatory"/>
</dbReference>
<keyword evidence="7 8" id="KW-0998">Cell outer membrane</keyword>
<evidence type="ECO:0000259" key="11">
    <source>
        <dbReference type="Pfam" id="PF00593"/>
    </source>
</evidence>
<keyword evidence="4 8" id="KW-0812">Transmembrane</keyword>
<dbReference type="Gene3D" id="2.40.170.20">
    <property type="entry name" value="TonB-dependent receptor, beta-barrel domain"/>
    <property type="match status" value="1"/>
</dbReference>
<evidence type="ECO:0000256" key="1">
    <source>
        <dbReference type="ARBA" id="ARBA00004571"/>
    </source>
</evidence>
<dbReference type="Pfam" id="PF00593">
    <property type="entry name" value="TonB_dep_Rec_b-barrel"/>
    <property type="match status" value="1"/>
</dbReference>
<dbReference type="PANTHER" id="PTHR30069">
    <property type="entry name" value="TONB-DEPENDENT OUTER MEMBRANE RECEPTOR"/>
    <property type="match status" value="1"/>
</dbReference>
<dbReference type="Gene3D" id="2.170.130.10">
    <property type="entry name" value="TonB-dependent receptor, plug domain"/>
    <property type="match status" value="1"/>
</dbReference>
<dbReference type="InterPro" id="IPR039426">
    <property type="entry name" value="TonB-dep_rcpt-like"/>
</dbReference>
<dbReference type="InterPro" id="IPR037066">
    <property type="entry name" value="Plug_dom_sf"/>
</dbReference>
<dbReference type="InterPro" id="IPR012910">
    <property type="entry name" value="Plug_dom"/>
</dbReference>
<evidence type="ECO:0000256" key="2">
    <source>
        <dbReference type="ARBA" id="ARBA00022448"/>
    </source>
</evidence>
<dbReference type="Pfam" id="PF13715">
    <property type="entry name" value="CarbopepD_reg_2"/>
    <property type="match status" value="1"/>
</dbReference>
<evidence type="ECO:0000256" key="9">
    <source>
        <dbReference type="RuleBase" id="RU003357"/>
    </source>
</evidence>
<dbReference type="EMBL" id="JBHTJM010000009">
    <property type="protein sequence ID" value="MFD0964534.1"/>
    <property type="molecule type" value="Genomic_DNA"/>
</dbReference>